<comment type="similarity">
    <text evidence="1">Belongs to the glycosyltransferase 2 family.</text>
</comment>
<keyword evidence="2" id="KW-0328">Glycosyltransferase</keyword>
<dbReference type="Proteomes" id="UP000287910">
    <property type="component" value="Unassembled WGS sequence"/>
</dbReference>
<keyword evidence="6" id="KW-1185">Reference proteome</keyword>
<keyword evidence="3 5" id="KW-0808">Transferase</keyword>
<dbReference type="InterPro" id="IPR029044">
    <property type="entry name" value="Nucleotide-diphossugar_trans"/>
</dbReference>
<dbReference type="GO" id="GO:0016757">
    <property type="term" value="F:glycosyltransferase activity"/>
    <property type="evidence" value="ECO:0007669"/>
    <property type="project" value="UniProtKB-KW"/>
</dbReference>
<evidence type="ECO:0000313" key="5">
    <source>
        <dbReference type="EMBL" id="RUL55177.1"/>
    </source>
</evidence>
<reference evidence="5 6" key="1">
    <citation type="submission" date="2018-12" db="EMBL/GenBank/DDBJ databases">
        <title>Lysinibacillus antri sp. nov., isolated from a cave soil.</title>
        <authorList>
            <person name="Narsing Rao M.P."/>
            <person name="Zhang H."/>
            <person name="Dong Z.-Y."/>
            <person name="Niu X.-K."/>
            <person name="Zhang K."/>
            <person name="Fang B.-Z."/>
            <person name="Kang Y.-Q."/>
            <person name="Xiao M."/>
            <person name="Li W.-J."/>
        </authorList>
    </citation>
    <scope>NUCLEOTIDE SEQUENCE [LARGE SCALE GENOMIC DNA]</scope>
    <source>
        <strain evidence="5 6">SYSU K30002</strain>
    </source>
</reference>
<proteinExistence type="inferred from homology"/>
<gene>
    <name evidence="5" type="ORF">EK386_05470</name>
</gene>
<dbReference type="Gene3D" id="3.90.550.10">
    <property type="entry name" value="Spore Coat Polysaccharide Biosynthesis Protein SpsA, Chain A"/>
    <property type="match status" value="1"/>
</dbReference>
<name>A0A3S0P5G7_9BACI</name>
<evidence type="ECO:0000256" key="3">
    <source>
        <dbReference type="ARBA" id="ARBA00022679"/>
    </source>
</evidence>
<evidence type="ECO:0000256" key="1">
    <source>
        <dbReference type="ARBA" id="ARBA00006739"/>
    </source>
</evidence>
<feature type="domain" description="Glycosyltransferase 2-like" evidence="4">
    <location>
        <begin position="5"/>
        <end position="156"/>
    </location>
</feature>
<protein>
    <submittedName>
        <fullName evidence="5">Glycosyltransferase</fullName>
    </submittedName>
</protein>
<sequence length="265" mass="31063">MPKLSVIMGVYNGSRKLKTAIDSILNQSFKDFELIICDDCSTDNSIEIIKKIAENDDRIKLMKNPKNLGLAATLNNCLKAASGDYIARMDDDDISHPERFEKQVSFLNKYPEYAIVGTSRNFYDDNGIWGKEISSGERTKLDIYLGNTFVHPSVMIRKEAIVQVGGYTIGARTQRTEDFDLWCKLYEKGYKGTNLKEVYLDYYEAMESYQKRKYKYRICEYQLKKYWRKRLNIPIKYSIYAYRPLIIGLLPKIILKKYHDFKFKM</sequence>
<evidence type="ECO:0000259" key="4">
    <source>
        <dbReference type="Pfam" id="PF00535"/>
    </source>
</evidence>
<evidence type="ECO:0000256" key="2">
    <source>
        <dbReference type="ARBA" id="ARBA00022676"/>
    </source>
</evidence>
<dbReference type="InterPro" id="IPR001173">
    <property type="entry name" value="Glyco_trans_2-like"/>
</dbReference>
<accession>A0A3S0P5G7</accession>
<dbReference type="AlphaFoldDB" id="A0A3S0P5G7"/>
<dbReference type="PANTHER" id="PTHR43685">
    <property type="entry name" value="GLYCOSYLTRANSFERASE"/>
    <property type="match status" value="1"/>
</dbReference>
<dbReference type="Pfam" id="PF00535">
    <property type="entry name" value="Glycos_transf_2"/>
    <property type="match status" value="1"/>
</dbReference>
<dbReference type="InterPro" id="IPR050834">
    <property type="entry name" value="Glycosyltransf_2"/>
</dbReference>
<dbReference type="PANTHER" id="PTHR43685:SF5">
    <property type="entry name" value="GLYCOSYLTRANSFERASE EPSE-RELATED"/>
    <property type="match status" value="1"/>
</dbReference>
<dbReference type="RefSeq" id="WP_126658026.1">
    <property type="nucleotide sequence ID" value="NZ_RYYR01000005.1"/>
</dbReference>
<dbReference type="SUPFAM" id="SSF53448">
    <property type="entry name" value="Nucleotide-diphospho-sugar transferases"/>
    <property type="match status" value="1"/>
</dbReference>
<evidence type="ECO:0000313" key="6">
    <source>
        <dbReference type="Proteomes" id="UP000287910"/>
    </source>
</evidence>
<organism evidence="5 6">
    <name type="scientific">Lysinibacillus antri</name>
    <dbReference type="NCBI Taxonomy" id="2498145"/>
    <lineage>
        <taxon>Bacteria</taxon>
        <taxon>Bacillati</taxon>
        <taxon>Bacillota</taxon>
        <taxon>Bacilli</taxon>
        <taxon>Bacillales</taxon>
        <taxon>Bacillaceae</taxon>
        <taxon>Lysinibacillus</taxon>
    </lineage>
</organism>
<comment type="caution">
    <text evidence="5">The sequence shown here is derived from an EMBL/GenBank/DDBJ whole genome shotgun (WGS) entry which is preliminary data.</text>
</comment>
<dbReference type="EMBL" id="RYYR01000005">
    <property type="protein sequence ID" value="RUL55177.1"/>
    <property type="molecule type" value="Genomic_DNA"/>
</dbReference>